<comment type="caution">
    <text evidence="1">The sequence shown here is derived from an EMBL/GenBank/DDBJ whole genome shotgun (WGS) entry which is preliminary data.</text>
</comment>
<dbReference type="RefSeq" id="WP_353540506.1">
    <property type="nucleotide sequence ID" value="NZ_BAABRN010000002.1"/>
</dbReference>
<organism evidence="1 2">
    <name type="scientific">Deinococcus xinjiangensis</name>
    <dbReference type="NCBI Taxonomy" id="457454"/>
    <lineage>
        <taxon>Bacteria</taxon>
        <taxon>Thermotogati</taxon>
        <taxon>Deinococcota</taxon>
        <taxon>Deinococci</taxon>
        <taxon>Deinococcales</taxon>
        <taxon>Deinococcaceae</taxon>
        <taxon>Deinococcus</taxon>
    </lineage>
</organism>
<dbReference type="EMBL" id="BAABRN010000002">
    <property type="protein sequence ID" value="GAA5500519.1"/>
    <property type="molecule type" value="Genomic_DNA"/>
</dbReference>
<protein>
    <submittedName>
        <fullName evidence="1">Uncharacterized protein</fullName>
    </submittedName>
</protein>
<sequence length="133" mass="15134">MKRGLVMVAATLALVLLLPLLWLYVQTPRLLRQEPDAAKLLALAPEAYLFGEAFTESFQPILRVLSHDGRYQKNLAARGWEKYNQMGAVSFWKAGPRVFFPTIPNPANRLSLDCRKFSLWFEACTAEFYAVNP</sequence>
<keyword evidence="2" id="KW-1185">Reference proteome</keyword>
<evidence type="ECO:0000313" key="2">
    <source>
        <dbReference type="Proteomes" id="UP001458946"/>
    </source>
</evidence>
<name>A0ABP9V5M1_9DEIO</name>
<evidence type="ECO:0000313" key="1">
    <source>
        <dbReference type="EMBL" id="GAA5500519.1"/>
    </source>
</evidence>
<dbReference type="Proteomes" id="UP001458946">
    <property type="component" value="Unassembled WGS sequence"/>
</dbReference>
<gene>
    <name evidence="1" type="ORF">Dxin01_00240</name>
</gene>
<proteinExistence type="predicted"/>
<reference evidence="1 2" key="1">
    <citation type="submission" date="2024-02" db="EMBL/GenBank/DDBJ databases">
        <title>Deinococcus xinjiangensis NBRC 107630.</title>
        <authorList>
            <person name="Ichikawa N."/>
            <person name="Katano-Makiyama Y."/>
            <person name="Hidaka K."/>
        </authorList>
    </citation>
    <scope>NUCLEOTIDE SEQUENCE [LARGE SCALE GENOMIC DNA]</scope>
    <source>
        <strain evidence="1 2">NBRC 107630</strain>
    </source>
</reference>
<accession>A0ABP9V5M1</accession>